<reference evidence="2" key="1">
    <citation type="submission" date="2019-03" db="EMBL/GenBank/DDBJ databases">
        <title>Single cell metagenomics reveals metabolic interactions within the superorganism composed of flagellate Streblomastix strix and complex community of Bacteroidetes bacteria on its surface.</title>
        <authorList>
            <person name="Treitli S.C."/>
            <person name="Kolisko M."/>
            <person name="Husnik F."/>
            <person name="Keeling P."/>
            <person name="Hampl V."/>
        </authorList>
    </citation>
    <scope>NUCLEOTIDE SEQUENCE</scope>
    <source>
        <strain evidence="2">STM</strain>
    </source>
</reference>
<evidence type="ECO:0000256" key="1">
    <source>
        <dbReference type="SAM" id="MobiDB-lite"/>
    </source>
</evidence>
<dbReference type="AlphaFoldDB" id="A0A5J4Q9V1"/>
<gene>
    <name evidence="2" type="ORF">EZS27_031724</name>
</gene>
<name>A0A5J4Q9V1_9ZZZZ</name>
<accession>A0A5J4Q9V1</accession>
<organism evidence="2">
    <name type="scientific">termite gut metagenome</name>
    <dbReference type="NCBI Taxonomy" id="433724"/>
    <lineage>
        <taxon>unclassified sequences</taxon>
        <taxon>metagenomes</taxon>
        <taxon>organismal metagenomes</taxon>
    </lineage>
</organism>
<sequence>MKKLKALTAYFCMVCICMSSCIGDHTKDALDDFPKDKDNPENTEIPNDIPKIPENTGDPSDDVFIPNTKAVDFENAVGISFTNQNVAVVNPFDGNGVTVVNDNGHVVITSTREDVEVNYILSGVVDNGSVKIYGNYKFGLVLNGVSLTNPHGAAINIQCGKK</sequence>
<feature type="non-terminal residue" evidence="2">
    <location>
        <position position="162"/>
    </location>
</feature>
<dbReference type="EMBL" id="SNRY01004257">
    <property type="protein sequence ID" value="KAA6318242.1"/>
    <property type="molecule type" value="Genomic_DNA"/>
</dbReference>
<evidence type="ECO:0000313" key="2">
    <source>
        <dbReference type="EMBL" id="KAA6318242.1"/>
    </source>
</evidence>
<protein>
    <submittedName>
        <fullName evidence="2">Uncharacterized protein</fullName>
    </submittedName>
</protein>
<feature type="region of interest" description="Disordered" evidence="1">
    <location>
        <begin position="32"/>
        <end position="59"/>
    </location>
</feature>
<proteinExistence type="predicted"/>
<comment type="caution">
    <text evidence="2">The sequence shown here is derived from an EMBL/GenBank/DDBJ whole genome shotgun (WGS) entry which is preliminary data.</text>
</comment>